<sequence>MFSMPLQIFFCKGISAIANVKHRAENLPQTGFERIFSFP</sequence>
<protein>
    <submittedName>
        <fullName evidence="1">Uncharacterized protein</fullName>
    </submittedName>
</protein>
<name>A0A015ZCZ7_BACFG</name>
<dbReference type="AlphaFoldDB" id="A0A015ZCZ7"/>
<dbReference type="EMBL" id="JGDM01000119">
    <property type="protein sequence ID" value="EXZ42202.1"/>
    <property type="molecule type" value="Genomic_DNA"/>
</dbReference>
<organism evidence="1 2">
    <name type="scientific">Bacteroides fragilis str. 2-F-2 #4</name>
    <dbReference type="NCBI Taxonomy" id="1339280"/>
    <lineage>
        <taxon>Bacteria</taxon>
        <taxon>Pseudomonadati</taxon>
        <taxon>Bacteroidota</taxon>
        <taxon>Bacteroidia</taxon>
        <taxon>Bacteroidales</taxon>
        <taxon>Bacteroidaceae</taxon>
        <taxon>Bacteroides</taxon>
    </lineage>
</organism>
<gene>
    <name evidence="1" type="ORF">M076_4672</name>
</gene>
<dbReference type="Proteomes" id="UP000022272">
    <property type="component" value="Unassembled WGS sequence"/>
</dbReference>
<proteinExistence type="predicted"/>
<accession>A0A015ZCZ7</accession>
<evidence type="ECO:0000313" key="1">
    <source>
        <dbReference type="EMBL" id="EXZ42202.1"/>
    </source>
</evidence>
<comment type="caution">
    <text evidence="1">The sequence shown here is derived from an EMBL/GenBank/DDBJ whole genome shotgun (WGS) entry which is preliminary data.</text>
</comment>
<reference evidence="1 2" key="1">
    <citation type="submission" date="2014-02" db="EMBL/GenBank/DDBJ databases">
        <authorList>
            <person name="Sears C."/>
            <person name="Carroll K."/>
            <person name="Sack B.R."/>
            <person name="Qadri F."/>
            <person name="Myers L.L."/>
            <person name="Chung G.-T."/>
            <person name="Escheverria P."/>
            <person name="Fraser C.M."/>
            <person name="Sadzewicz L."/>
            <person name="Shefchek K.A."/>
            <person name="Tallon L."/>
            <person name="Das S.P."/>
            <person name="Daugherty S."/>
            <person name="Mongodin E.F."/>
        </authorList>
    </citation>
    <scope>NUCLEOTIDE SEQUENCE [LARGE SCALE GENOMIC DNA]</scope>
    <source>
        <strain evidence="1 2">2-F-2 #4</strain>
    </source>
</reference>
<evidence type="ECO:0000313" key="2">
    <source>
        <dbReference type="Proteomes" id="UP000022272"/>
    </source>
</evidence>